<dbReference type="RefSeq" id="XP_003018019.1">
    <property type="nucleotide sequence ID" value="XM_003017973.1"/>
</dbReference>
<keyword evidence="3" id="KW-1185">Reference proteome</keyword>
<dbReference type="GeneID" id="9579146"/>
<name>D4DL97_TRIVH</name>
<dbReference type="HOGENOM" id="CLU_013294_1_1_1"/>
<feature type="compositionally biased region" description="Polar residues" evidence="1">
    <location>
        <begin position="225"/>
        <end position="239"/>
    </location>
</feature>
<evidence type="ECO:0000256" key="1">
    <source>
        <dbReference type="SAM" id="MobiDB-lite"/>
    </source>
</evidence>
<feature type="region of interest" description="Disordered" evidence="1">
    <location>
        <begin position="204"/>
        <end position="293"/>
    </location>
</feature>
<dbReference type="OrthoDB" id="5561659at2759"/>
<feature type="region of interest" description="Disordered" evidence="1">
    <location>
        <begin position="376"/>
        <end position="400"/>
    </location>
</feature>
<evidence type="ECO:0000313" key="3">
    <source>
        <dbReference type="Proteomes" id="UP000008383"/>
    </source>
</evidence>
<sequence length="504" mass="56109">MCSRITSGKSVDITPIVTRAKDGYEIPEVGAGGGKGDLEQSHELELPDDATFQRFLDLCKEQIKEPDTRDLVVSTLSRAYESTRAAISLGEYGLKDEEEITLAKLVTTIGHGLKQKEKESLPNTIVSMHSLPVLPTPFHKQLQLTFSMQKFPYSRHSCYSELCQLVGAFRPRDIYPCTVDPLTWTEEVSMRSLFGHLCSSSTFRHDNMMREGNPRPSKRQRRASDAQSEVPSSQPSTIDSQHKLELQLSSSQPQEDINHPSQTGEQEDLEDSLADYPTSFPTQLTAQSSESPATRLKALKQAMLEDYQDDEINFLLPSFTDSQPDVEPTSHQLHVSKDSEEAQIHSQSSVSQRDLQIEQEELDLQLSLCVSRTFTTTTNEEDLEEEEEEEDENTNNDGESIVSLSSSAFYSQPQPQSQVIIVKQTENCNGDAADTVLVPSSAPGPETDLDSSPHGPCKSEASSRARKELRVAAYRAAKKGTYQAWTNTCPLISVDNHTHPEIEL</sequence>
<gene>
    <name evidence="2" type="ORF">TRV_07971</name>
</gene>
<feature type="compositionally biased region" description="Acidic residues" evidence="1">
    <location>
        <begin position="379"/>
        <end position="394"/>
    </location>
</feature>
<accession>D4DL97</accession>
<feature type="region of interest" description="Disordered" evidence="1">
    <location>
        <begin position="437"/>
        <end position="465"/>
    </location>
</feature>
<dbReference type="KEGG" id="tve:TRV_07971"/>
<feature type="compositionally biased region" description="Basic and acidic residues" evidence="1">
    <location>
        <begin position="204"/>
        <end position="213"/>
    </location>
</feature>
<proteinExistence type="predicted"/>
<feature type="compositionally biased region" description="Polar residues" evidence="1">
    <location>
        <begin position="247"/>
        <end position="264"/>
    </location>
</feature>
<organism evidence="2 3">
    <name type="scientific">Trichophyton verrucosum (strain HKI 0517)</name>
    <dbReference type="NCBI Taxonomy" id="663202"/>
    <lineage>
        <taxon>Eukaryota</taxon>
        <taxon>Fungi</taxon>
        <taxon>Dikarya</taxon>
        <taxon>Ascomycota</taxon>
        <taxon>Pezizomycotina</taxon>
        <taxon>Eurotiomycetes</taxon>
        <taxon>Eurotiomycetidae</taxon>
        <taxon>Onygenales</taxon>
        <taxon>Arthrodermataceae</taxon>
        <taxon>Trichophyton</taxon>
    </lineage>
</organism>
<feature type="compositionally biased region" description="Polar residues" evidence="1">
    <location>
        <begin position="279"/>
        <end position="292"/>
    </location>
</feature>
<dbReference type="Proteomes" id="UP000008383">
    <property type="component" value="Unassembled WGS sequence"/>
</dbReference>
<dbReference type="AlphaFoldDB" id="D4DL97"/>
<protein>
    <submittedName>
        <fullName evidence="2">DNA repair protein, putative</fullName>
    </submittedName>
</protein>
<reference evidence="3" key="1">
    <citation type="journal article" date="2011" name="Genome Biol.">
        <title>Comparative and functional genomics provide insights into the pathogenicity of dermatophytic fungi.</title>
        <authorList>
            <person name="Burmester A."/>
            <person name="Shelest E."/>
            <person name="Gloeckner G."/>
            <person name="Heddergott C."/>
            <person name="Schindler S."/>
            <person name="Staib P."/>
            <person name="Heidel A."/>
            <person name="Felder M."/>
            <person name="Petzold A."/>
            <person name="Szafranski K."/>
            <person name="Feuermann M."/>
            <person name="Pedruzzi I."/>
            <person name="Priebe S."/>
            <person name="Groth M."/>
            <person name="Winkler R."/>
            <person name="Li W."/>
            <person name="Kniemeyer O."/>
            <person name="Schroeckh V."/>
            <person name="Hertweck C."/>
            <person name="Hube B."/>
            <person name="White T.C."/>
            <person name="Platzer M."/>
            <person name="Guthke R."/>
            <person name="Heitman J."/>
            <person name="Woestemeyer J."/>
            <person name="Zipfel P.F."/>
            <person name="Monod M."/>
            <person name="Brakhage A.A."/>
        </authorList>
    </citation>
    <scope>NUCLEOTIDE SEQUENCE [LARGE SCALE GENOMIC DNA]</scope>
    <source>
        <strain evidence="3">HKI 0517</strain>
    </source>
</reference>
<comment type="caution">
    <text evidence="2">The sequence shown here is derived from an EMBL/GenBank/DDBJ whole genome shotgun (WGS) entry which is preliminary data.</text>
</comment>
<dbReference type="EMBL" id="ACYE01000497">
    <property type="protein sequence ID" value="EFE37374.1"/>
    <property type="molecule type" value="Genomic_DNA"/>
</dbReference>
<evidence type="ECO:0000313" key="2">
    <source>
        <dbReference type="EMBL" id="EFE37374.1"/>
    </source>
</evidence>